<dbReference type="Proteomes" id="UP000037773">
    <property type="component" value="Unassembled WGS sequence"/>
</dbReference>
<accession>A0A0M8QUQ6</accession>
<proteinExistence type="predicted"/>
<comment type="caution">
    <text evidence="1">The sequence shown here is derived from an EMBL/GenBank/DDBJ whole genome shotgun (WGS) entry which is preliminary data.</text>
</comment>
<protein>
    <submittedName>
        <fullName evidence="1">Uncharacterized protein</fullName>
    </submittedName>
</protein>
<dbReference type="Gene3D" id="1.20.5.620">
    <property type="entry name" value="F1F0 ATP synthase subunit B, membrane domain"/>
    <property type="match status" value="1"/>
</dbReference>
<organism evidence="1 2">
    <name type="scientific">Streptomyces caelestis</name>
    <dbReference type="NCBI Taxonomy" id="36816"/>
    <lineage>
        <taxon>Bacteria</taxon>
        <taxon>Bacillati</taxon>
        <taxon>Actinomycetota</taxon>
        <taxon>Actinomycetes</taxon>
        <taxon>Kitasatosporales</taxon>
        <taxon>Streptomycetaceae</taxon>
        <taxon>Streptomyces</taxon>
    </lineage>
</organism>
<gene>
    <name evidence="1" type="ORF">ADK41_07710</name>
</gene>
<keyword evidence="2" id="KW-1185">Reference proteome</keyword>
<dbReference type="PATRIC" id="fig|36816.3.peg.1659"/>
<dbReference type="RefSeq" id="WP_037804298.1">
    <property type="nucleotide sequence ID" value="NZ_LGCN01000074.1"/>
</dbReference>
<evidence type="ECO:0000313" key="1">
    <source>
        <dbReference type="EMBL" id="KOT42673.1"/>
    </source>
</evidence>
<sequence>MTSRAQALDRTTDALHPVRAGLLREAHADAEALLSRAGREADALLGRARAEARALLEEARRQGEAEGADAARDLLVEARRKARSRTLAARREAYEELRREAAERVRELRATGGYASLRKRLEHRARALLGPGAEVREHADGGVVARAPGRRADLSLTALADRALDRTGAEARSLWEP</sequence>
<reference evidence="1 2" key="1">
    <citation type="submission" date="2015-07" db="EMBL/GenBank/DDBJ databases">
        <authorList>
            <person name="Noorani M."/>
        </authorList>
    </citation>
    <scope>NUCLEOTIDE SEQUENCE [LARGE SCALE GENOMIC DNA]</scope>
    <source>
        <strain evidence="1 2">NRRL B-24567</strain>
    </source>
</reference>
<dbReference type="OrthoDB" id="4336049at2"/>
<name>A0A0M8QUQ6_9ACTN</name>
<evidence type="ECO:0000313" key="2">
    <source>
        <dbReference type="Proteomes" id="UP000037773"/>
    </source>
</evidence>
<dbReference type="EMBL" id="LGCN01000074">
    <property type="protein sequence ID" value="KOT42673.1"/>
    <property type="molecule type" value="Genomic_DNA"/>
</dbReference>
<dbReference type="AlphaFoldDB" id="A0A0M8QUQ6"/>